<protein>
    <submittedName>
        <fullName evidence="1">Uncharacterized protein</fullName>
    </submittedName>
</protein>
<evidence type="ECO:0000313" key="2">
    <source>
        <dbReference type="Proteomes" id="UP000054742"/>
    </source>
</evidence>
<dbReference type="OrthoDB" id="9813903at2"/>
<reference evidence="1 2" key="1">
    <citation type="submission" date="2015-11" db="EMBL/GenBank/DDBJ databases">
        <title>Genomic analysis of 38 Legionella species identifies large and diverse effector repertoires.</title>
        <authorList>
            <person name="Burstein D."/>
            <person name="Amaro F."/>
            <person name="Zusman T."/>
            <person name="Lifshitz Z."/>
            <person name="Cohen O."/>
            <person name="Gilbert J.A."/>
            <person name="Pupko T."/>
            <person name="Shuman H.A."/>
            <person name="Segal G."/>
        </authorList>
    </citation>
    <scope>NUCLEOTIDE SEQUENCE [LARGE SCALE GENOMIC DNA]</scope>
    <source>
        <strain evidence="1 2">ATCC 43878</strain>
    </source>
</reference>
<dbReference type="AlphaFoldDB" id="A0A0W0SK45"/>
<dbReference type="PATRIC" id="fig|29422.6.peg.1767"/>
<organism evidence="1 2">
    <name type="scientific">Legionella brunensis</name>
    <dbReference type="NCBI Taxonomy" id="29422"/>
    <lineage>
        <taxon>Bacteria</taxon>
        <taxon>Pseudomonadati</taxon>
        <taxon>Pseudomonadota</taxon>
        <taxon>Gammaproteobacteria</taxon>
        <taxon>Legionellales</taxon>
        <taxon>Legionellaceae</taxon>
        <taxon>Legionella</taxon>
    </lineage>
</organism>
<comment type="caution">
    <text evidence="1">The sequence shown here is derived from an EMBL/GenBank/DDBJ whole genome shotgun (WGS) entry which is preliminary data.</text>
</comment>
<dbReference type="RefSeq" id="WP_058441740.1">
    <property type="nucleotide sequence ID" value="NZ_CAAAHU010000020.1"/>
</dbReference>
<proteinExistence type="predicted"/>
<accession>A0A0W0SK45</accession>
<evidence type="ECO:0000313" key="1">
    <source>
        <dbReference type="EMBL" id="KTC83767.1"/>
    </source>
</evidence>
<sequence length="82" mass="9444">MSQYGVELFIQNGYKNFDECLQIIEKARQLKESFYNSLLPSNKALGITNYAFSDYDLGLLYYLSGRACSDERLRCEKLKIAA</sequence>
<dbReference type="Proteomes" id="UP000054742">
    <property type="component" value="Unassembled WGS sequence"/>
</dbReference>
<dbReference type="EMBL" id="LNXV01000014">
    <property type="protein sequence ID" value="KTC83767.1"/>
    <property type="molecule type" value="Genomic_DNA"/>
</dbReference>
<keyword evidence="2" id="KW-1185">Reference proteome</keyword>
<name>A0A0W0SK45_9GAMM</name>
<gene>
    <name evidence="1" type="ORF">Lbru_1665</name>
</gene>
<dbReference type="STRING" id="29422.Lbru_1665"/>